<gene>
    <name evidence="2" type="ORF">PoB_002531300</name>
</gene>
<accession>A0AAV3ZVA2</accession>
<comment type="caution">
    <text evidence="2">The sequence shown here is derived from an EMBL/GenBank/DDBJ whole genome shotgun (WGS) entry which is preliminary data.</text>
</comment>
<organism evidence="2 3">
    <name type="scientific">Plakobranchus ocellatus</name>
    <dbReference type="NCBI Taxonomy" id="259542"/>
    <lineage>
        <taxon>Eukaryota</taxon>
        <taxon>Metazoa</taxon>
        <taxon>Spiralia</taxon>
        <taxon>Lophotrochozoa</taxon>
        <taxon>Mollusca</taxon>
        <taxon>Gastropoda</taxon>
        <taxon>Heterobranchia</taxon>
        <taxon>Euthyneura</taxon>
        <taxon>Panpulmonata</taxon>
        <taxon>Sacoglossa</taxon>
        <taxon>Placobranchoidea</taxon>
        <taxon>Plakobranchidae</taxon>
        <taxon>Plakobranchus</taxon>
    </lineage>
</organism>
<reference evidence="2 3" key="1">
    <citation type="journal article" date="2021" name="Elife">
        <title>Chloroplast acquisition without the gene transfer in kleptoplastic sea slugs, Plakobranchus ocellatus.</title>
        <authorList>
            <person name="Maeda T."/>
            <person name="Takahashi S."/>
            <person name="Yoshida T."/>
            <person name="Shimamura S."/>
            <person name="Takaki Y."/>
            <person name="Nagai Y."/>
            <person name="Toyoda A."/>
            <person name="Suzuki Y."/>
            <person name="Arimoto A."/>
            <person name="Ishii H."/>
            <person name="Satoh N."/>
            <person name="Nishiyama T."/>
            <person name="Hasebe M."/>
            <person name="Maruyama T."/>
            <person name="Minagawa J."/>
            <person name="Obokata J."/>
            <person name="Shigenobu S."/>
        </authorList>
    </citation>
    <scope>NUCLEOTIDE SEQUENCE [LARGE SCALE GENOMIC DNA]</scope>
</reference>
<protein>
    <submittedName>
        <fullName evidence="2">Uncharacterized protein</fullName>
    </submittedName>
</protein>
<evidence type="ECO:0000313" key="2">
    <source>
        <dbReference type="EMBL" id="GFN98807.1"/>
    </source>
</evidence>
<evidence type="ECO:0000256" key="1">
    <source>
        <dbReference type="SAM" id="MobiDB-lite"/>
    </source>
</evidence>
<keyword evidence="3" id="KW-1185">Reference proteome</keyword>
<feature type="region of interest" description="Disordered" evidence="1">
    <location>
        <begin position="15"/>
        <end position="53"/>
    </location>
</feature>
<dbReference type="AlphaFoldDB" id="A0AAV3ZVA2"/>
<sequence length="85" mass="9291">MEARANLTMEENYVLNSAEIDVDDEENMADETDNDGDERTAPPTSTTSLSVPEAASYYNSANATIMGEPDNVCSSFSYRQPAQCQ</sequence>
<name>A0AAV3ZVA2_9GAST</name>
<evidence type="ECO:0000313" key="3">
    <source>
        <dbReference type="Proteomes" id="UP000735302"/>
    </source>
</evidence>
<feature type="compositionally biased region" description="Acidic residues" evidence="1">
    <location>
        <begin position="20"/>
        <end position="36"/>
    </location>
</feature>
<dbReference type="EMBL" id="BLXT01002861">
    <property type="protein sequence ID" value="GFN98807.1"/>
    <property type="molecule type" value="Genomic_DNA"/>
</dbReference>
<proteinExistence type="predicted"/>
<dbReference type="Proteomes" id="UP000735302">
    <property type="component" value="Unassembled WGS sequence"/>
</dbReference>